<evidence type="ECO:0000256" key="3">
    <source>
        <dbReference type="ARBA" id="ARBA00022679"/>
    </source>
</evidence>
<comment type="similarity">
    <text evidence="2 9">Belongs to the sulfotransferase 2 family.</text>
</comment>
<sequence>MIARQNHLRKACSLLGMRQLNPKDPDDLNDVIAHRGNLDTLFWNDKFKFITSVIFKCGSDNWRKFLEALATEQGSTVRNFTSKLQNVHSKPTLPLSRLSRSPEKIRYRLTNYLKIVTVRHPLIRFISCYRDKFIEHTDRYRKDIPKLIVDSRNDDARVLEARAPGANASDEMKRVTFSDFADFVTRNSTPAYDESDPHWTPQHVRSRPCQHNYDIIVKLETSDEDMDFIKAVIGVDDKLIFGSEYKDRHKVSHNETLLVSYYQQLSEEVFQMVCDYYRLDFELYGYYRPKNLADVARVFDDFF</sequence>
<accession>A0A7M7P2V6</accession>
<dbReference type="OMA" id="TWTECAL"/>
<keyword evidence="9" id="KW-0735">Signal-anchor</keyword>
<evidence type="ECO:0000256" key="5">
    <source>
        <dbReference type="ARBA" id="ARBA00022989"/>
    </source>
</evidence>
<dbReference type="GeneID" id="115925506"/>
<keyword evidence="11" id="KW-1185">Reference proteome</keyword>
<dbReference type="GO" id="GO:0000139">
    <property type="term" value="C:Golgi membrane"/>
    <property type="evidence" value="ECO:0007669"/>
    <property type="project" value="UniProtKB-SubCell"/>
</dbReference>
<dbReference type="EC" id="2.8.2.-" evidence="9"/>
<name>A0A7M7P2V6_STRPU</name>
<evidence type="ECO:0000313" key="11">
    <source>
        <dbReference type="Proteomes" id="UP000007110"/>
    </source>
</evidence>
<dbReference type="EnsemblMetazoa" id="XM_030989493">
    <property type="protein sequence ID" value="XP_030845353"/>
    <property type="gene ID" value="LOC115925506"/>
</dbReference>
<keyword evidence="9" id="KW-0119">Carbohydrate metabolism</keyword>
<proteinExistence type="inferred from homology"/>
<organism evidence="10 11">
    <name type="scientific">Strongylocentrotus purpuratus</name>
    <name type="common">Purple sea urchin</name>
    <dbReference type="NCBI Taxonomy" id="7668"/>
    <lineage>
        <taxon>Eukaryota</taxon>
        <taxon>Metazoa</taxon>
        <taxon>Echinodermata</taxon>
        <taxon>Eleutherozoa</taxon>
        <taxon>Echinozoa</taxon>
        <taxon>Echinoidea</taxon>
        <taxon>Euechinoidea</taxon>
        <taxon>Echinacea</taxon>
        <taxon>Camarodonta</taxon>
        <taxon>Echinidea</taxon>
        <taxon>Strongylocentrotidae</taxon>
        <taxon>Strongylocentrotus</taxon>
    </lineage>
</organism>
<dbReference type="PANTHER" id="PTHR12137">
    <property type="entry name" value="CARBOHYDRATE SULFOTRANSFERASE"/>
    <property type="match status" value="1"/>
</dbReference>
<evidence type="ECO:0000256" key="7">
    <source>
        <dbReference type="ARBA" id="ARBA00023136"/>
    </source>
</evidence>
<dbReference type="GO" id="GO:0016051">
    <property type="term" value="P:carbohydrate biosynthetic process"/>
    <property type="evidence" value="ECO:0007669"/>
    <property type="project" value="InterPro"/>
</dbReference>
<reference evidence="10" key="2">
    <citation type="submission" date="2021-01" db="UniProtKB">
        <authorList>
            <consortium name="EnsemblMetazoa"/>
        </authorList>
    </citation>
    <scope>IDENTIFICATION</scope>
</reference>
<dbReference type="GO" id="GO:0008146">
    <property type="term" value="F:sulfotransferase activity"/>
    <property type="evidence" value="ECO:0000318"/>
    <property type="project" value="GO_Central"/>
</dbReference>
<keyword evidence="8 9" id="KW-0325">Glycoprotein</keyword>
<dbReference type="InterPro" id="IPR005331">
    <property type="entry name" value="Sulfotransferase"/>
</dbReference>
<reference evidence="11" key="1">
    <citation type="submission" date="2015-02" db="EMBL/GenBank/DDBJ databases">
        <title>Genome sequencing for Strongylocentrotus purpuratus.</title>
        <authorList>
            <person name="Murali S."/>
            <person name="Liu Y."/>
            <person name="Vee V."/>
            <person name="English A."/>
            <person name="Wang M."/>
            <person name="Skinner E."/>
            <person name="Han Y."/>
            <person name="Muzny D.M."/>
            <person name="Worley K.C."/>
            <person name="Gibbs R.A."/>
        </authorList>
    </citation>
    <scope>NUCLEOTIDE SEQUENCE</scope>
</reference>
<evidence type="ECO:0000256" key="4">
    <source>
        <dbReference type="ARBA" id="ARBA00022692"/>
    </source>
</evidence>
<evidence type="ECO:0000256" key="8">
    <source>
        <dbReference type="ARBA" id="ARBA00023180"/>
    </source>
</evidence>
<dbReference type="OrthoDB" id="2019940at2759"/>
<dbReference type="InParanoid" id="A0A7M7P2V6"/>
<evidence type="ECO:0000256" key="2">
    <source>
        <dbReference type="ARBA" id="ARBA00006339"/>
    </source>
</evidence>
<dbReference type="InterPro" id="IPR018011">
    <property type="entry name" value="Carb_sulfotrans_8-10"/>
</dbReference>
<dbReference type="Proteomes" id="UP000007110">
    <property type="component" value="Unassembled WGS sequence"/>
</dbReference>
<dbReference type="KEGG" id="spu:115925506"/>
<evidence type="ECO:0000256" key="1">
    <source>
        <dbReference type="ARBA" id="ARBA00004323"/>
    </source>
</evidence>
<evidence type="ECO:0000256" key="9">
    <source>
        <dbReference type="RuleBase" id="RU364020"/>
    </source>
</evidence>
<dbReference type="PANTHER" id="PTHR12137:SF33">
    <property type="entry name" value="CARBOHYDRATE SULFOTRANSFERASE 14"/>
    <property type="match status" value="1"/>
</dbReference>
<keyword evidence="5" id="KW-1133">Transmembrane helix</keyword>
<evidence type="ECO:0000256" key="6">
    <source>
        <dbReference type="ARBA" id="ARBA00023034"/>
    </source>
</evidence>
<dbReference type="AlphaFoldDB" id="A0A7M7P2V6"/>
<keyword evidence="7" id="KW-0472">Membrane</keyword>
<evidence type="ECO:0000313" key="10">
    <source>
        <dbReference type="EnsemblMetazoa" id="XP_030845353"/>
    </source>
</evidence>
<keyword evidence="6 9" id="KW-0333">Golgi apparatus</keyword>
<dbReference type="Pfam" id="PF03567">
    <property type="entry name" value="Sulfotransfer_2"/>
    <property type="match status" value="1"/>
</dbReference>
<protein>
    <recommendedName>
        <fullName evidence="9">Carbohydrate sulfotransferase</fullName>
        <ecNumber evidence="9">2.8.2.-</ecNumber>
    </recommendedName>
</protein>
<keyword evidence="4" id="KW-0812">Transmembrane</keyword>
<keyword evidence="3 9" id="KW-0808">Transferase</keyword>
<dbReference type="RefSeq" id="XP_030845353.1">
    <property type="nucleotide sequence ID" value="XM_030989493.1"/>
</dbReference>
<comment type="subcellular location">
    <subcellularLocation>
        <location evidence="1 9">Golgi apparatus membrane</location>
        <topology evidence="1 9">Single-pass type II membrane protein</topology>
    </subcellularLocation>
</comment>